<evidence type="ECO:0000259" key="3">
    <source>
        <dbReference type="Pfam" id="PF13472"/>
    </source>
</evidence>
<dbReference type="InterPro" id="IPR004124">
    <property type="entry name" value="Glyco_hydro_33_N"/>
</dbReference>
<organism evidence="4 5">
    <name type="scientific">Paenibacillus macquariensis</name>
    <dbReference type="NCBI Taxonomy" id="948756"/>
    <lineage>
        <taxon>Bacteria</taxon>
        <taxon>Bacillati</taxon>
        <taxon>Bacillota</taxon>
        <taxon>Bacilli</taxon>
        <taxon>Bacillales</taxon>
        <taxon>Paenibacillaceae</taxon>
        <taxon>Paenibacillus</taxon>
    </lineage>
</organism>
<name>A0ABY1JJC9_9BACL</name>
<reference evidence="4 5" key="1">
    <citation type="submission" date="2017-01" db="EMBL/GenBank/DDBJ databases">
        <authorList>
            <person name="Varghese N."/>
            <person name="Submissions S."/>
        </authorList>
    </citation>
    <scope>NUCLEOTIDE SEQUENCE [LARGE SCALE GENOMIC DNA]</scope>
    <source>
        <strain evidence="4 5">ATCC 23464</strain>
    </source>
</reference>
<evidence type="ECO:0000259" key="2">
    <source>
        <dbReference type="Pfam" id="PF02973"/>
    </source>
</evidence>
<dbReference type="Gene3D" id="3.40.50.1110">
    <property type="entry name" value="SGNH hydrolase"/>
    <property type="match status" value="1"/>
</dbReference>
<feature type="chain" id="PRO_5047468134" evidence="1">
    <location>
        <begin position="25"/>
        <end position="468"/>
    </location>
</feature>
<keyword evidence="1" id="KW-0732">Signal</keyword>
<evidence type="ECO:0000313" key="5">
    <source>
        <dbReference type="Proteomes" id="UP000186666"/>
    </source>
</evidence>
<dbReference type="InterPro" id="IPR013830">
    <property type="entry name" value="SGNH_hydro"/>
</dbReference>
<dbReference type="Gene3D" id="2.60.120.200">
    <property type="match status" value="1"/>
</dbReference>
<dbReference type="Proteomes" id="UP000186666">
    <property type="component" value="Unassembled WGS sequence"/>
</dbReference>
<dbReference type="RefSeq" id="WP_068590322.1">
    <property type="nucleotide sequence ID" value="NZ_FTNK01000001.1"/>
</dbReference>
<proteinExistence type="predicted"/>
<evidence type="ECO:0000313" key="4">
    <source>
        <dbReference type="EMBL" id="SIQ28968.1"/>
    </source>
</evidence>
<feature type="domain" description="SGNH hydrolase-type esterase" evidence="3">
    <location>
        <begin position="243"/>
        <end position="412"/>
    </location>
</feature>
<dbReference type="SUPFAM" id="SSF52266">
    <property type="entry name" value="SGNH hydrolase"/>
    <property type="match status" value="1"/>
</dbReference>
<dbReference type="Pfam" id="PF02973">
    <property type="entry name" value="Sialidase"/>
    <property type="match status" value="1"/>
</dbReference>
<dbReference type="InterPro" id="IPR051532">
    <property type="entry name" value="Ester_Hydrolysis_Enzymes"/>
</dbReference>
<dbReference type="InterPro" id="IPR013320">
    <property type="entry name" value="ConA-like_dom_sf"/>
</dbReference>
<protein>
    <submittedName>
        <fullName evidence="4">Lysophospholipase L1</fullName>
    </submittedName>
</protein>
<feature type="domain" description="Glycoside hydrolase family 33 N-terminal" evidence="2">
    <location>
        <begin position="44"/>
        <end position="215"/>
    </location>
</feature>
<feature type="signal peptide" evidence="1">
    <location>
        <begin position="1"/>
        <end position="24"/>
    </location>
</feature>
<evidence type="ECO:0000256" key="1">
    <source>
        <dbReference type="SAM" id="SignalP"/>
    </source>
</evidence>
<keyword evidence="5" id="KW-1185">Reference proteome</keyword>
<accession>A0ABY1JJC9</accession>
<dbReference type="PANTHER" id="PTHR30383">
    <property type="entry name" value="THIOESTERASE 1/PROTEASE 1/LYSOPHOSPHOLIPASE L1"/>
    <property type="match status" value="1"/>
</dbReference>
<comment type="caution">
    <text evidence="4">The sequence shown here is derived from an EMBL/GenBank/DDBJ whole genome shotgun (WGS) entry which is preliminary data.</text>
</comment>
<dbReference type="SUPFAM" id="SSF49899">
    <property type="entry name" value="Concanavalin A-like lectins/glucanases"/>
    <property type="match status" value="1"/>
</dbReference>
<sequence length="468" mass="52248">MRRIWCGFIALVLLLVMFPTTILANETVLQESDPNLVFRVENQTINTNYYTNLNANIDALKVLDEGTIIVKFRYTGTSIMSLFSLSNNTLANGHFHLYITPSVIGSENRYEEPGKSSSNINVKSGAIVLTPNDVHTVAMVMDKAKGYKYFLDGALIKEDTTSARKFLNNIYAPNTAELGRTDRLVGSNEYPFTGVIDFAEEYRTPLTDKVLIERTAVPQANADLNNVKKSLLSTTESSNFIFTGDDITFAAGQAKGYRNFMQHFEERIRWEMASGVVQRNNFVFNTGMKGMTSSELLVDFNRLVKDLHPKTVFVMLGTADAKKGTPIIDFKANVKAIADQIRADGAIPVFQTPVFPTDTAYATELTPYVEALKAVTNQESLLLVNHFDTWKAYSDLVSLIGNDGKLPNELGHLRIAKELMTYFGIGGSGSTWNINGFTDIKESAQEHINQDIDLREQVTLFQSIWLIH</sequence>
<dbReference type="Pfam" id="PF13472">
    <property type="entry name" value="Lipase_GDSL_2"/>
    <property type="match status" value="1"/>
</dbReference>
<dbReference type="InterPro" id="IPR036514">
    <property type="entry name" value="SGNH_hydro_sf"/>
</dbReference>
<dbReference type="EMBL" id="FTNK01000001">
    <property type="protein sequence ID" value="SIQ28968.1"/>
    <property type="molecule type" value="Genomic_DNA"/>
</dbReference>
<gene>
    <name evidence="4" type="ORF">SAMN05421578_10167</name>
</gene>